<accession>A0ABN7RN74</accession>
<keyword evidence="1" id="KW-0812">Transmembrane</keyword>
<reference evidence="3 4" key="1">
    <citation type="submission" date="2021-04" db="EMBL/GenBank/DDBJ databases">
        <authorList>
            <person name="Bliznina A."/>
        </authorList>
    </citation>
    <scope>NUCLEOTIDE SEQUENCE [LARGE SCALE GENOMIC DNA]</scope>
</reference>
<evidence type="ECO:0000313" key="3">
    <source>
        <dbReference type="EMBL" id="CAG5081636.1"/>
    </source>
</evidence>
<dbReference type="SUPFAM" id="SSF57196">
    <property type="entry name" value="EGF/Laminin"/>
    <property type="match status" value="1"/>
</dbReference>
<sequence>MISSKAIFSQFLILGIFGFGFSQAFQPGIVSCEKEEENQKIRTFINYFSAAGEVNCPRECDHFCVLKSTGPSCSCRSGFRLYDDLKTCVLTEELLEEAVQEMSDYVEFPVVIVLLAGFLVVLCMAIITWYCVTKDSPQRTMSVYSDRSDDLSSIPVAIKSFNKPLHISIV</sequence>
<dbReference type="Gene3D" id="2.10.25.10">
    <property type="entry name" value="Laminin"/>
    <property type="match status" value="1"/>
</dbReference>
<feature type="signal peptide" evidence="2">
    <location>
        <begin position="1"/>
        <end position="24"/>
    </location>
</feature>
<evidence type="ECO:0000256" key="1">
    <source>
        <dbReference type="SAM" id="Phobius"/>
    </source>
</evidence>
<evidence type="ECO:0000313" key="4">
    <source>
        <dbReference type="Proteomes" id="UP001158576"/>
    </source>
</evidence>
<feature type="transmembrane region" description="Helical" evidence="1">
    <location>
        <begin position="108"/>
        <end position="132"/>
    </location>
</feature>
<dbReference type="Proteomes" id="UP001158576">
    <property type="component" value="Chromosome PAR"/>
</dbReference>
<name>A0ABN7RN74_OIKDI</name>
<feature type="chain" id="PRO_5045120907" evidence="2">
    <location>
        <begin position="25"/>
        <end position="170"/>
    </location>
</feature>
<gene>
    <name evidence="3" type="ORF">OKIOD_LOCUS1486</name>
</gene>
<organism evidence="3 4">
    <name type="scientific">Oikopleura dioica</name>
    <name type="common">Tunicate</name>
    <dbReference type="NCBI Taxonomy" id="34765"/>
    <lineage>
        <taxon>Eukaryota</taxon>
        <taxon>Metazoa</taxon>
        <taxon>Chordata</taxon>
        <taxon>Tunicata</taxon>
        <taxon>Appendicularia</taxon>
        <taxon>Copelata</taxon>
        <taxon>Oikopleuridae</taxon>
        <taxon>Oikopleura</taxon>
    </lineage>
</organism>
<protein>
    <submittedName>
        <fullName evidence="3">Oidioi.mRNA.OKI2018_I69.PAR.g9928.t2.cds</fullName>
    </submittedName>
</protein>
<keyword evidence="1" id="KW-0472">Membrane</keyword>
<dbReference type="EMBL" id="OU015568">
    <property type="protein sequence ID" value="CAG5081636.1"/>
    <property type="molecule type" value="Genomic_DNA"/>
</dbReference>
<keyword evidence="2" id="KW-0732">Signal</keyword>
<keyword evidence="4" id="KW-1185">Reference proteome</keyword>
<keyword evidence="1" id="KW-1133">Transmembrane helix</keyword>
<evidence type="ECO:0000256" key="2">
    <source>
        <dbReference type="SAM" id="SignalP"/>
    </source>
</evidence>
<dbReference type="PROSITE" id="PS51257">
    <property type="entry name" value="PROKAR_LIPOPROTEIN"/>
    <property type="match status" value="1"/>
</dbReference>
<proteinExistence type="predicted"/>